<evidence type="ECO:0000256" key="5">
    <source>
        <dbReference type="SAM" id="MobiDB-lite"/>
    </source>
</evidence>
<dbReference type="InterPro" id="IPR010104">
    <property type="entry name" value="TonB_rcpt_bac"/>
</dbReference>
<evidence type="ECO:0000259" key="7">
    <source>
        <dbReference type="Pfam" id="PF00593"/>
    </source>
</evidence>
<dbReference type="Gene3D" id="2.170.130.10">
    <property type="entry name" value="TonB-dependent receptor, plug domain"/>
    <property type="match status" value="1"/>
</dbReference>
<sequence>MSALLGATALTSVPAWAQTAPQTSASQPPQTSQPARPQPEADQDDETQVDEIVVTGFRQSYANAIAAKRNEDSITDGISSDGLGRFPDLNVGEALQRVPGVQINREAEGRDATINLRGLPGSFSRLTMNGVAFAEPILRDSAPLGAFNSDIFSAIVVNKSPLADAQSGGLSGNIDLQIAPALGRTDGGFLKVASEYNELGETYSPAATIGYNHHFSDDFAVFGTLAYRHENFRRDSILFNSYAAFTPAQANANPLLRPYYATSAACPTCTGATSTAGVLYDAQHRQYVRLNEGDMYTGAAGAEYRLNDQTRIGVAGFYSDRDLPLTTQYLLITSNNLSSVLTANSAPIRLDDGRYLVEDFSFSNADFNSSTRGFSQKQKTWGFNVTGEWDSGDGWVVSGIAAMSRAENDSVEISVDFNTLQTAAGNGLTGRLVTGGDNIDNHIYVQNPNPAVSVNGISTGVYGGVTASGAFFDNANAALRRNRFNFQGTQTFGRNALETARIDVERDLDNGFLSGFQFGFVYESQEFEAEGYRINAYGLPIQNVTADFLVEAPFANDFFNGRGGQPTNNWQVVDIQRAVSALRPVAVYPGAQLSPSGYNINYANNAYALDNFTNGTDLLSAYGQVKYDFDVGGMPVHGNVGVRYESAENTVDALTRVTITNTVGAPSDFVSRRYVQEYDKVLPSFIVIAEPTEDIVLRAAAYKSYVRPQPLQFSPSTVVSQPSTNGIYTVTLGNPGLEPYDATSFDFSAEWYNRPNSIISLAAFTKEITGLIGPITDRAQLCPADGGGLGIGTFTISGDQCLSSLTFQLGGVTQPYQVVISGNTNQPNPITVSGIELNMQQSFDFLPGFLRHTGGGFNYAYTTVDGTTVTGAPATLPGVSEHNLNLIGYYETDRYGIRLVYNLRSEYDLASTASFTGAARQVRARGQIDLSASYNITDTISLGFDAYNLTDEIRVEFENQENLPRRADYDGRTYTLTLRGSF</sequence>
<dbReference type="Pfam" id="PF07715">
    <property type="entry name" value="Plug"/>
    <property type="match status" value="1"/>
</dbReference>
<dbReference type="PANTHER" id="PTHR40980:SF3">
    <property type="entry name" value="TONB-DEPENDENT RECEPTOR-LIKE BETA-BARREL DOMAIN-CONTAINING PROTEIN"/>
    <property type="match status" value="1"/>
</dbReference>
<dbReference type="RefSeq" id="WP_374036598.1">
    <property type="nucleotide sequence ID" value="NZ_CP169082.1"/>
</dbReference>
<keyword evidence="9" id="KW-0675">Receptor</keyword>
<evidence type="ECO:0000256" key="1">
    <source>
        <dbReference type="ARBA" id="ARBA00004442"/>
    </source>
</evidence>
<organism evidence="9 10">
    <name type="scientific">Brevundimonas staleyi</name>
    <dbReference type="NCBI Taxonomy" id="74326"/>
    <lineage>
        <taxon>Bacteria</taxon>
        <taxon>Pseudomonadati</taxon>
        <taxon>Pseudomonadota</taxon>
        <taxon>Alphaproteobacteria</taxon>
        <taxon>Caulobacterales</taxon>
        <taxon>Caulobacteraceae</taxon>
        <taxon>Brevundimonas</taxon>
    </lineage>
</organism>
<evidence type="ECO:0000259" key="8">
    <source>
        <dbReference type="Pfam" id="PF07715"/>
    </source>
</evidence>
<reference evidence="10" key="1">
    <citation type="journal article" date="2019" name="Int. J. Syst. Evol. Microbiol.">
        <title>The Global Catalogue of Microorganisms (GCM) 10K type strain sequencing project: providing services to taxonomists for standard genome sequencing and annotation.</title>
        <authorList>
            <consortium name="The Broad Institute Genomics Platform"/>
            <consortium name="The Broad Institute Genome Sequencing Center for Infectious Disease"/>
            <person name="Wu L."/>
            <person name="Ma J."/>
        </authorList>
    </citation>
    <scope>NUCLEOTIDE SEQUENCE [LARGE SCALE GENOMIC DNA]</scope>
    <source>
        <strain evidence="10">JCM 12125</strain>
    </source>
</reference>
<dbReference type="InterPro" id="IPR036709">
    <property type="entry name" value="Autotransporte_beta_dom_sf"/>
</dbReference>
<comment type="subcellular location">
    <subcellularLocation>
        <location evidence="1 4">Cell outer membrane</location>
    </subcellularLocation>
</comment>
<dbReference type="PANTHER" id="PTHR40980">
    <property type="entry name" value="PLUG DOMAIN-CONTAINING PROTEIN"/>
    <property type="match status" value="1"/>
</dbReference>
<proteinExistence type="inferred from homology"/>
<dbReference type="InterPro" id="IPR037066">
    <property type="entry name" value="Plug_dom_sf"/>
</dbReference>
<keyword evidence="6" id="KW-0732">Signal</keyword>
<evidence type="ECO:0000313" key="9">
    <source>
        <dbReference type="EMBL" id="MFC5345256.1"/>
    </source>
</evidence>
<dbReference type="Gene3D" id="2.40.170.20">
    <property type="entry name" value="TonB-dependent receptor, beta-barrel domain"/>
    <property type="match status" value="1"/>
</dbReference>
<dbReference type="Gene3D" id="2.40.128.130">
    <property type="entry name" value="Autotransporter beta-domain"/>
    <property type="match status" value="1"/>
</dbReference>
<dbReference type="EMBL" id="JBHSLF010000043">
    <property type="protein sequence ID" value="MFC5345256.1"/>
    <property type="molecule type" value="Genomic_DNA"/>
</dbReference>
<feature type="signal peptide" evidence="6">
    <location>
        <begin position="1"/>
        <end position="17"/>
    </location>
</feature>
<evidence type="ECO:0000256" key="4">
    <source>
        <dbReference type="RuleBase" id="RU003357"/>
    </source>
</evidence>
<dbReference type="InterPro" id="IPR012910">
    <property type="entry name" value="Plug_dom"/>
</dbReference>
<gene>
    <name evidence="9" type="ORF">ACFPIE_15160</name>
</gene>
<accession>A0ABW0FVT4</accession>
<keyword evidence="2 4" id="KW-0472">Membrane</keyword>
<dbReference type="Pfam" id="PF00593">
    <property type="entry name" value="TonB_dep_Rec_b-barrel"/>
    <property type="match status" value="1"/>
</dbReference>
<keyword evidence="3" id="KW-0998">Cell outer membrane</keyword>
<evidence type="ECO:0000256" key="2">
    <source>
        <dbReference type="ARBA" id="ARBA00023136"/>
    </source>
</evidence>
<name>A0ABW0FVT4_9CAUL</name>
<feature type="region of interest" description="Disordered" evidence="5">
    <location>
        <begin position="1"/>
        <end position="46"/>
    </location>
</feature>
<evidence type="ECO:0000313" key="10">
    <source>
        <dbReference type="Proteomes" id="UP001596152"/>
    </source>
</evidence>
<dbReference type="Proteomes" id="UP001596152">
    <property type="component" value="Unassembled WGS sequence"/>
</dbReference>
<feature type="domain" description="TonB-dependent receptor-like beta-barrel" evidence="7">
    <location>
        <begin position="449"/>
        <end position="949"/>
    </location>
</feature>
<evidence type="ECO:0000256" key="6">
    <source>
        <dbReference type="SAM" id="SignalP"/>
    </source>
</evidence>
<comment type="similarity">
    <text evidence="4">Belongs to the TonB-dependent receptor family.</text>
</comment>
<protein>
    <submittedName>
        <fullName evidence="9">TonB-dependent receptor</fullName>
    </submittedName>
</protein>
<comment type="caution">
    <text evidence="9">The sequence shown here is derived from an EMBL/GenBank/DDBJ whole genome shotgun (WGS) entry which is preliminary data.</text>
</comment>
<keyword evidence="10" id="KW-1185">Reference proteome</keyword>
<dbReference type="SUPFAM" id="SSF56935">
    <property type="entry name" value="Porins"/>
    <property type="match status" value="1"/>
</dbReference>
<keyword evidence="4" id="KW-0798">TonB box</keyword>
<dbReference type="InterPro" id="IPR000531">
    <property type="entry name" value="Beta-barrel_TonB"/>
</dbReference>
<dbReference type="InterPro" id="IPR036942">
    <property type="entry name" value="Beta-barrel_TonB_sf"/>
</dbReference>
<evidence type="ECO:0000256" key="3">
    <source>
        <dbReference type="ARBA" id="ARBA00023237"/>
    </source>
</evidence>
<feature type="compositionally biased region" description="Low complexity" evidence="5">
    <location>
        <begin position="14"/>
        <end position="35"/>
    </location>
</feature>
<feature type="domain" description="TonB-dependent receptor plug" evidence="8">
    <location>
        <begin position="72"/>
        <end position="169"/>
    </location>
</feature>
<dbReference type="NCBIfam" id="TIGR01782">
    <property type="entry name" value="TonB-Xanth-Caul"/>
    <property type="match status" value="1"/>
</dbReference>
<feature type="chain" id="PRO_5047225407" evidence="6">
    <location>
        <begin position="18"/>
        <end position="982"/>
    </location>
</feature>